<comment type="caution">
    <text evidence="1">The sequence shown here is derived from an EMBL/GenBank/DDBJ whole genome shotgun (WGS) entry which is preliminary data.</text>
</comment>
<reference evidence="1 2" key="1">
    <citation type="submission" date="2021-06" db="EMBL/GenBank/DDBJ databases">
        <authorList>
            <person name="Kallberg Y."/>
            <person name="Tangrot J."/>
            <person name="Rosling A."/>
        </authorList>
    </citation>
    <scope>NUCLEOTIDE SEQUENCE [LARGE SCALE GENOMIC DNA]</scope>
    <source>
        <strain evidence="1 2">120-4 pot B 10/14</strain>
    </source>
</reference>
<keyword evidence="2" id="KW-1185">Reference proteome</keyword>
<feature type="non-terminal residue" evidence="1">
    <location>
        <position position="391"/>
    </location>
</feature>
<dbReference type="Proteomes" id="UP000789901">
    <property type="component" value="Unassembled WGS sequence"/>
</dbReference>
<evidence type="ECO:0000313" key="2">
    <source>
        <dbReference type="Proteomes" id="UP000789901"/>
    </source>
</evidence>
<gene>
    <name evidence="1" type="ORF">GMARGA_LOCUS30977</name>
</gene>
<dbReference type="EMBL" id="CAJVQB010045019">
    <property type="protein sequence ID" value="CAG8832272.1"/>
    <property type="molecule type" value="Genomic_DNA"/>
</dbReference>
<accession>A0ABN7WIB6</accession>
<organism evidence="1 2">
    <name type="scientific">Gigaspora margarita</name>
    <dbReference type="NCBI Taxonomy" id="4874"/>
    <lineage>
        <taxon>Eukaryota</taxon>
        <taxon>Fungi</taxon>
        <taxon>Fungi incertae sedis</taxon>
        <taxon>Mucoromycota</taxon>
        <taxon>Glomeromycotina</taxon>
        <taxon>Glomeromycetes</taxon>
        <taxon>Diversisporales</taxon>
        <taxon>Gigasporaceae</taxon>
        <taxon>Gigaspora</taxon>
    </lineage>
</organism>
<sequence length="391" mass="45621">MLTSNNPTPLEFFRFSAPTKRIRAFSRYRETLQIALNRCSDDIVKERLQVLNDNLNDHKLQCDWEQWMQEKTDVYENVNTDIRRINEDNNNYEDAEGQISFVINIFQETIAVSQTDKELVDTYRSFGNEGSIMDLRPCSRFALTIDTSLYEKILHQIFDPIDELITEDLHKFLAEFFNKHHSPKGWDDAVDEIVIDETDSEIISKTKKLLKRTLVQFFKAFSLNALNPLRDLTTLEKPHLNQFVHPVVDAALWIFGRINYVYGEIPIRKPNANIRADGVGYINEIANYAVVVGEGARPGALKRNNIDYDVKIVETMVGLYNRIILSEAHALHQFTDLRTYGITVHQTEVCLLMLDFRGIHRLFEVDRYFIPKDWSEMPKFVEMYEAIVKWA</sequence>
<protein>
    <submittedName>
        <fullName evidence="1">11846_t:CDS:1</fullName>
    </submittedName>
</protein>
<name>A0ABN7WIB6_GIGMA</name>
<evidence type="ECO:0000313" key="1">
    <source>
        <dbReference type="EMBL" id="CAG8832272.1"/>
    </source>
</evidence>
<proteinExistence type="predicted"/>